<dbReference type="PANTHER" id="PTHR43744:SF12">
    <property type="entry name" value="ABC TRANSPORTER PERMEASE PROTEIN MG189-RELATED"/>
    <property type="match status" value="1"/>
</dbReference>
<evidence type="ECO:0000256" key="2">
    <source>
        <dbReference type="ARBA" id="ARBA00022448"/>
    </source>
</evidence>
<feature type="transmembrane region" description="Helical" evidence="7">
    <location>
        <begin position="195"/>
        <end position="217"/>
    </location>
</feature>
<name>A0AA37XD78_9MICO</name>
<dbReference type="PROSITE" id="PS50928">
    <property type="entry name" value="ABC_TM1"/>
    <property type="match status" value="1"/>
</dbReference>
<proteinExistence type="inferred from homology"/>
<evidence type="ECO:0000256" key="7">
    <source>
        <dbReference type="RuleBase" id="RU363032"/>
    </source>
</evidence>
<keyword evidence="2 7" id="KW-0813">Transport</keyword>
<reference evidence="9 10" key="1">
    <citation type="journal article" date="2014" name="Int. J. Syst. Evol. Microbiol.">
        <title>Complete genome sequence of Corynebacterium casei LMG S-19264T (=DSM 44701T), isolated from a smear-ripened cheese.</title>
        <authorList>
            <consortium name="US DOE Joint Genome Institute (JGI-PGF)"/>
            <person name="Walter F."/>
            <person name="Albersmeier A."/>
            <person name="Kalinowski J."/>
            <person name="Ruckert C."/>
        </authorList>
    </citation>
    <scope>NUCLEOTIDE SEQUENCE [LARGE SCALE GENOMIC DNA]</scope>
    <source>
        <strain evidence="9 10">NBRC 112289</strain>
    </source>
</reference>
<gene>
    <name evidence="9" type="ORF">GCM10025874_25350</name>
</gene>
<dbReference type="RefSeq" id="WP_284233229.1">
    <property type="nucleotide sequence ID" value="NZ_BSUL01000001.1"/>
</dbReference>
<comment type="caution">
    <text evidence="9">The sequence shown here is derived from an EMBL/GenBank/DDBJ whole genome shotgun (WGS) entry which is preliminary data.</text>
</comment>
<organism evidence="9 10">
    <name type="scientific">Arenivirga flava</name>
    <dbReference type="NCBI Taxonomy" id="1930060"/>
    <lineage>
        <taxon>Bacteria</taxon>
        <taxon>Bacillati</taxon>
        <taxon>Actinomycetota</taxon>
        <taxon>Actinomycetes</taxon>
        <taxon>Micrococcales</taxon>
        <taxon>Microbacteriaceae</taxon>
        <taxon>Arenivirga</taxon>
    </lineage>
</organism>
<evidence type="ECO:0000313" key="10">
    <source>
        <dbReference type="Proteomes" id="UP001157160"/>
    </source>
</evidence>
<feature type="transmembrane region" description="Helical" evidence="7">
    <location>
        <begin position="154"/>
        <end position="174"/>
    </location>
</feature>
<feature type="domain" description="ABC transmembrane type-1" evidence="8">
    <location>
        <begin position="85"/>
        <end position="276"/>
    </location>
</feature>
<evidence type="ECO:0000259" key="8">
    <source>
        <dbReference type="PROSITE" id="PS50928"/>
    </source>
</evidence>
<accession>A0AA37XD78</accession>
<dbReference type="Gene3D" id="1.10.3720.10">
    <property type="entry name" value="MetI-like"/>
    <property type="match status" value="1"/>
</dbReference>
<comment type="similarity">
    <text evidence="7">Belongs to the binding-protein-dependent transport system permease family.</text>
</comment>
<evidence type="ECO:0000256" key="5">
    <source>
        <dbReference type="ARBA" id="ARBA00022989"/>
    </source>
</evidence>
<feature type="transmembrane region" description="Helical" evidence="7">
    <location>
        <begin position="89"/>
        <end position="111"/>
    </location>
</feature>
<feature type="transmembrane region" description="Helical" evidence="7">
    <location>
        <begin position="24"/>
        <end position="45"/>
    </location>
</feature>
<dbReference type="PANTHER" id="PTHR43744">
    <property type="entry name" value="ABC TRANSPORTER PERMEASE PROTEIN MG189-RELATED-RELATED"/>
    <property type="match status" value="1"/>
</dbReference>
<dbReference type="CDD" id="cd06261">
    <property type="entry name" value="TM_PBP2"/>
    <property type="match status" value="1"/>
</dbReference>
<dbReference type="InterPro" id="IPR000515">
    <property type="entry name" value="MetI-like"/>
</dbReference>
<dbReference type="SUPFAM" id="SSF161098">
    <property type="entry name" value="MetI-like"/>
    <property type="match status" value="1"/>
</dbReference>
<evidence type="ECO:0000313" key="9">
    <source>
        <dbReference type="EMBL" id="GMA29282.1"/>
    </source>
</evidence>
<feature type="transmembrane region" description="Helical" evidence="7">
    <location>
        <begin position="120"/>
        <end position="142"/>
    </location>
</feature>
<sequence>MTATAPIRSSTSSRRRRRPRPARWLLVAAMAALAVLMVFPLYWMLVSALTPGGQSQSGSFYLLPEAPTLDNYTEVFAQQPVWRWLGNSVLIASVGTALSVVVSLMAGYALAKYRFRGRGVLYAAFLVTIMIPIQVTLVPSFLVVARIGLVDSPWAVILPTLFDVVGIFIARQFLLGVPDALMEAARLDGAGEFATFFRVVLPSCGPLVGVLVILGFMTRWNDFLWPLVVLQGNENLTVPVALSTLTNNPAFSSPYGAVMAIATITVLPLLVVFLAFQRQFVQGIASTGIK</sequence>
<keyword evidence="3" id="KW-1003">Cell membrane</keyword>
<keyword evidence="5 7" id="KW-1133">Transmembrane helix</keyword>
<dbReference type="GO" id="GO:0055085">
    <property type="term" value="P:transmembrane transport"/>
    <property type="evidence" value="ECO:0007669"/>
    <property type="project" value="InterPro"/>
</dbReference>
<keyword evidence="4 7" id="KW-0812">Transmembrane</keyword>
<protein>
    <submittedName>
        <fullName evidence="9">Sugar ABC transporter permease</fullName>
    </submittedName>
</protein>
<dbReference type="InterPro" id="IPR035906">
    <property type="entry name" value="MetI-like_sf"/>
</dbReference>
<keyword evidence="6 7" id="KW-0472">Membrane</keyword>
<keyword evidence="10" id="KW-1185">Reference proteome</keyword>
<dbReference type="Pfam" id="PF00528">
    <property type="entry name" value="BPD_transp_1"/>
    <property type="match status" value="1"/>
</dbReference>
<dbReference type="Proteomes" id="UP001157160">
    <property type="component" value="Unassembled WGS sequence"/>
</dbReference>
<evidence type="ECO:0000256" key="1">
    <source>
        <dbReference type="ARBA" id="ARBA00004651"/>
    </source>
</evidence>
<evidence type="ECO:0000256" key="3">
    <source>
        <dbReference type="ARBA" id="ARBA00022475"/>
    </source>
</evidence>
<feature type="transmembrane region" description="Helical" evidence="7">
    <location>
        <begin position="255"/>
        <end position="276"/>
    </location>
</feature>
<dbReference type="EMBL" id="BSUL01000001">
    <property type="protein sequence ID" value="GMA29282.1"/>
    <property type="molecule type" value="Genomic_DNA"/>
</dbReference>
<dbReference type="AlphaFoldDB" id="A0AA37XD78"/>
<dbReference type="GO" id="GO:0005886">
    <property type="term" value="C:plasma membrane"/>
    <property type="evidence" value="ECO:0007669"/>
    <property type="project" value="UniProtKB-SubCell"/>
</dbReference>
<evidence type="ECO:0000256" key="6">
    <source>
        <dbReference type="ARBA" id="ARBA00023136"/>
    </source>
</evidence>
<comment type="subcellular location">
    <subcellularLocation>
        <location evidence="1 7">Cell membrane</location>
        <topology evidence="1 7">Multi-pass membrane protein</topology>
    </subcellularLocation>
</comment>
<evidence type="ECO:0000256" key="4">
    <source>
        <dbReference type="ARBA" id="ARBA00022692"/>
    </source>
</evidence>